<sequence>MALTRNVNNNNYMIAGTGALVRRFGVINYCCLAHQPQPVSPSAHLAFTSHALTSPSKLLPRPTSRDKRINCFMVQSAQVRTGVAMQEGRGGGGDGGGM</sequence>
<evidence type="ECO:0000313" key="1">
    <source>
        <dbReference type="EMBL" id="MPC26643.1"/>
    </source>
</evidence>
<proteinExistence type="predicted"/>
<dbReference type="AlphaFoldDB" id="A0A5B7E0C9"/>
<gene>
    <name evidence="1" type="ORF">E2C01_019789</name>
</gene>
<protein>
    <submittedName>
        <fullName evidence="1">Uncharacterized protein</fullName>
    </submittedName>
</protein>
<organism evidence="1 2">
    <name type="scientific">Portunus trituberculatus</name>
    <name type="common">Swimming crab</name>
    <name type="synonym">Neptunus trituberculatus</name>
    <dbReference type="NCBI Taxonomy" id="210409"/>
    <lineage>
        <taxon>Eukaryota</taxon>
        <taxon>Metazoa</taxon>
        <taxon>Ecdysozoa</taxon>
        <taxon>Arthropoda</taxon>
        <taxon>Crustacea</taxon>
        <taxon>Multicrustacea</taxon>
        <taxon>Malacostraca</taxon>
        <taxon>Eumalacostraca</taxon>
        <taxon>Eucarida</taxon>
        <taxon>Decapoda</taxon>
        <taxon>Pleocyemata</taxon>
        <taxon>Brachyura</taxon>
        <taxon>Eubrachyura</taxon>
        <taxon>Portunoidea</taxon>
        <taxon>Portunidae</taxon>
        <taxon>Portuninae</taxon>
        <taxon>Portunus</taxon>
    </lineage>
</organism>
<reference evidence="1 2" key="1">
    <citation type="submission" date="2019-05" db="EMBL/GenBank/DDBJ databases">
        <title>Another draft genome of Portunus trituberculatus and its Hox gene families provides insights of decapod evolution.</title>
        <authorList>
            <person name="Jeong J.-H."/>
            <person name="Song I."/>
            <person name="Kim S."/>
            <person name="Choi T."/>
            <person name="Kim D."/>
            <person name="Ryu S."/>
            <person name="Kim W."/>
        </authorList>
    </citation>
    <scope>NUCLEOTIDE SEQUENCE [LARGE SCALE GENOMIC DNA]</scope>
    <source>
        <tissue evidence="1">Muscle</tissue>
    </source>
</reference>
<evidence type="ECO:0000313" key="2">
    <source>
        <dbReference type="Proteomes" id="UP000324222"/>
    </source>
</evidence>
<name>A0A5B7E0C9_PORTR</name>
<accession>A0A5B7E0C9</accession>
<comment type="caution">
    <text evidence="1">The sequence shown here is derived from an EMBL/GenBank/DDBJ whole genome shotgun (WGS) entry which is preliminary data.</text>
</comment>
<dbReference type="EMBL" id="VSRR010001627">
    <property type="protein sequence ID" value="MPC26643.1"/>
    <property type="molecule type" value="Genomic_DNA"/>
</dbReference>
<keyword evidence="2" id="KW-1185">Reference proteome</keyword>
<dbReference type="Proteomes" id="UP000324222">
    <property type="component" value="Unassembled WGS sequence"/>
</dbReference>